<dbReference type="SUPFAM" id="SSF47413">
    <property type="entry name" value="lambda repressor-like DNA-binding domains"/>
    <property type="match status" value="1"/>
</dbReference>
<evidence type="ECO:0000313" key="6">
    <source>
        <dbReference type="Proteomes" id="UP000503222"/>
    </source>
</evidence>
<dbReference type="InterPro" id="IPR028082">
    <property type="entry name" value="Peripla_BP_I"/>
</dbReference>
<evidence type="ECO:0000259" key="4">
    <source>
        <dbReference type="PROSITE" id="PS50932"/>
    </source>
</evidence>
<dbReference type="SUPFAM" id="SSF53822">
    <property type="entry name" value="Periplasmic binding protein-like I"/>
    <property type="match status" value="1"/>
</dbReference>
<reference evidence="5 6" key="1">
    <citation type="submission" date="2020-03" db="EMBL/GenBank/DDBJ databases">
        <title>Sphingomonas sp. nov., isolated from fish.</title>
        <authorList>
            <person name="Hyun D.-W."/>
            <person name="Bae J.-W."/>
        </authorList>
    </citation>
    <scope>NUCLEOTIDE SEQUENCE [LARGE SCALE GENOMIC DNA]</scope>
    <source>
        <strain evidence="5 6">HDW15B</strain>
    </source>
</reference>
<dbReference type="Pfam" id="PF13377">
    <property type="entry name" value="Peripla_BP_3"/>
    <property type="match status" value="1"/>
</dbReference>
<keyword evidence="2" id="KW-0238">DNA-binding</keyword>
<accession>A0A6G7YN47</accession>
<evidence type="ECO:0000313" key="5">
    <source>
        <dbReference type="EMBL" id="QIK78168.1"/>
    </source>
</evidence>
<dbReference type="CDD" id="cd01392">
    <property type="entry name" value="HTH_LacI"/>
    <property type="match status" value="1"/>
</dbReference>
<evidence type="ECO:0000256" key="3">
    <source>
        <dbReference type="ARBA" id="ARBA00023163"/>
    </source>
</evidence>
<keyword evidence="1" id="KW-0805">Transcription regulation</keyword>
<dbReference type="EMBL" id="CP049869">
    <property type="protein sequence ID" value="QIK78168.1"/>
    <property type="molecule type" value="Genomic_DNA"/>
</dbReference>
<dbReference type="PANTHER" id="PTHR30146:SF120">
    <property type="entry name" value="ALANINE RACEMASE"/>
    <property type="match status" value="1"/>
</dbReference>
<dbReference type="GO" id="GO:0003700">
    <property type="term" value="F:DNA-binding transcription factor activity"/>
    <property type="evidence" value="ECO:0007669"/>
    <property type="project" value="TreeGrafter"/>
</dbReference>
<dbReference type="RefSeq" id="WP_166410561.1">
    <property type="nucleotide sequence ID" value="NZ_CP049869.1"/>
</dbReference>
<dbReference type="Proteomes" id="UP000503222">
    <property type="component" value="Chromosome"/>
</dbReference>
<dbReference type="Gene3D" id="1.10.260.40">
    <property type="entry name" value="lambda repressor-like DNA-binding domains"/>
    <property type="match status" value="1"/>
</dbReference>
<feature type="domain" description="HTH lacI-type" evidence="4">
    <location>
        <begin position="9"/>
        <end position="53"/>
    </location>
</feature>
<evidence type="ECO:0000256" key="1">
    <source>
        <dbReference type="ARBA" id="ARBA00023015"/>
    </source>
</evidence>
<dbReference type="Pfam" id="PF00356">
    <property type="entry name" value="LacI"/>
    <property type="match status" value="1"/>
</dbReference>
<dbReference type="Gene3D" id="3.40.50.2300">
    <property type="match status" value="2"/>
</dbReference>
<dbReference type="KEGG" id="spii:G7077_03815"/>
<dbReference type="GO" id="GO:0000976">
    <property type="term" value="F:transcription cis-regulatory region binding"/>
    <property type="evidence" value="ECO:0007669"/>
    <property type="project" value="TreeGrafter"/>
</dbReference>
<dbReference type="InterPro" id="IPR000843">
    <property type="entry name" value="HTH_LacI"/>
</dbReference>
<dbReference type="SMART" id="SM00354">
    <property type="entry name" value="HTH_LACI"/>
    <property type="match status" value="1"/>
</dbReference>
<organism evidence="5 6">
    <name type="scientific">Sphingomonas piscis</name>
    <dbReference type="NCBI Taxonomy" id="2714943"/>
    <lineage>
        <taxon>Bacteria</taxon>
        <taxon>Pseudomonadati</taxon>
        <taxon>Pseudomonadota</taxon>
        <taxon>Alphaproteobacteria</taxon>
        <taxon>Sphingomonadales</taxon>
        <taxon>Sphingomonadaceae</taxon>
        <taxon>Sphingomonas</taxon>
    </lineage>
</organism>
<dbReference type="AlphaFoldDB" id="A0A6G7YN47"/>
<dbReference type="InterPro" id="IPR010982">
    <property type="entry name" value="Lambda_DNA-bd_dom_sf"/>
</dbReference>
<proteinExistence type="predicted"/>
<dbReference type="PANTHER" id="PTHR30146">
    <property type="entry name" value="LACI-RELATED TRANSCRIPTIONAL REPRESSOR"/>
    <property type="match status" value="1"/>
</dbReference>
<keyword evidence="3" id="KW-0804">Transcription</keyword>
<protein>
    <submittedName>
        <fullName evidence="5">LacI family transcriptional regulator</fullName>
    </submittedName>
</protein>
<evidence type="ECO:0000256" key="2">
    <source>
        <dbReference type="ARBA" id="ARBA00023125"/>
    </source>
</evidence>
<keyword evidence="6" id="KW-1185">Reference proteome</keyword>
<gene>
    <name evidence="5" type="ORF">G7077_03815</name>
</gene>
<dbReference type="PROSITE" id="PS50932">
    <property type="entry name" value="HTH_LACI_2"/>
    <property type="match status" value="1"/>
</dbReference>
<name>A0A6G7YN47_9SPHN</name>
<dbReference type="InterPro" id="IPR046335">
    <property type="entry name" value="LacI/GalR-like_sensor"/>
</dbReference>
<sequence length="337" mass="36223">MNDQTNSKTTLEQIAKLAGVSISTVSRALNDHPLISRSTKERIWALAHEQDYTFRQAMPTAPIGAEGSIAIVMPYFHGRPLPLSHPFFLELLASIGEAARARSCDFTVSHVAPASYGDLVLATTTSRASGVIFLGQSALHRELNKLAETPARFVVWGANLPGQSYRTIGSDNLMGGRRATMHLARLGRKAIAFVGGTDPEAMQRRRGYLDALKQAGIASNPDLVCEAEFELESAEAAVGSLLRRGITFDAVVAGSDLTALGAIRALRDRGLSVPQDVSVVGYDDMLLARLSTPALTTIRQDTQEAGRLLVSSVLDQHASDQSRRLSTELVVRESCGA</sequence>